<dbReference type="InterPro" id="IPR013656">
    <property type="entry name" value="PAS_4"/>
</dbReference>
<dbReference type="Pfam" id="PF13185">
    <property type="entry name" value="GAF_2"/>
    <property type="match status" value="1"/>
</dbReference>
<dbReference type="SMART" id="SM00448">
    <property type="entry name" value="REC"/>
    <property type="match status" value="1"/>
</dbReference>
<dbReference type="Proteomes" id="UP000317318">
    <property type="component" value="Chromosome"/>
</dbReference>
<name>A0A517R0J7_9PLAN</name>
<proteinExistence type="predicted"/>
<dbReference type="CDD" id="cd00156">
    <property type="entry name" value="REC"/>
    <property type="match status" value="1"/>
</dbReference>
<accession>A0A517R0J7</accession>
<dbReference type="InterPro" id="IPR011006">
    <property type="entry name" value="CheY-like_superfamily"/>
</dbReference>
<evidence type="ECO:0000313" key="7">
    <source>
        <dbReference type="Proteomes" id="UP000317318"/>
    </source>
</evidence>
<dbReference type="Pfam" id="PF08448">
    <property type="entry name" value="PAS_4"/>
    <property type="match status" value="1"/>
</dbReference>
<dbReference type="SMART" id="SM00065">
    <property type="entry name" value="GAF"/>
    <property type="match status" value="1"/>
</dbReference>
<dbReference type="EMBL" id="CP036268">
    <property type="protein sequence ID" value="QDT37350.1"/>
    <property type="molecule type" value="Genomic_DNA"/>
</dbReference>
<dbReference type="InterPro" id="IPR003018">
    <property type="entry name" value="GAF"/>
</dbReference>
<dbReference type="Gene3D" id="3.30.450.20">
    <property type="entry name" value="PAS domain"/>
    <property type="match status" value="1"/>
</dbReference>
<dbReference type="Gene3D" id="3.30.450.40">
    <property type="match status" value="1"/>
</dbReference>
<evidence type="ECO:0000256" key="4">
    <source>
        <dbReference type="PROSITE-ProRule" id="PRU00169"/>
    </source>
</evidence>
<evidence type="ECO:0000313" key="6">
    <source>
        <dbReference type="EMBL" id="QDT37350.1"/>
    </source>
</evidence>
<dbReference type="KEGG" id="svp:Pan189_17230"/>
<keyword evidence="2" id="KW-0808">Transferase</keyword>
<dbReference type="CDD" id="cd00130">
    <property type="entry name" value="PAS"/>
    <property type="match status" value="1"/>
</dbReference>
<evidence type="ECO:0000259" key="5">
    <source>
        <dbReference type="PROSITE" id="PS50110"/>
    </source>
</evidence>
<sequence length="593" mass="65462">MISLVVGKLGSLYTAVVRAIFDWVRPVTDRPRLLVFGKNGTASSDALAGFGDHYEVVHPSTFEDGLAMLRLEPFAGIFLTGDDASSPGSLLHAGGMLEQLPDGFVLLNQDLQILWSNSQFQRLSGTAGDGYGKAFYDCFGNPELIGPDFCPFHTALATGEPAKSTLRVGEKTYFEVHARPILDDGDNPGNLAAVVHDVSDEVLQRQKLHAIHQAGFDLGDLAPADLVDMSVDDRIELLKARILHYTQDLLEFETAEIRLLDPKSRRLDPLLSVGMRPEAESRRLFADPTGNGVTGFVAATGKSYLCEDTEEDPLYLPGAEGARSSLTVPLTLHDEILGVFNVESPHTHAFDENDLQFLELFTREVAVALNTLELLVAEKVSTATESTELIMREVAGPVDEILNDAAWILERYIGHEPTVCERLTRVLKHTRDIKQLIQKVGATMQPKDAVKSLPSRPERPLLREKRILVVDSDESVRQAAHTLLGRFGCDVETAHDGEEALLMTRSFHYDAVIVDIRLPDMNGYECFVRLREINEDAQVILMTGFGYDPAHCIVKARQAGLSSVLYKPFRLDQLLEEVEKAVDPSKQPAVGRD</sequence>
<dbReference type="InterPro" id="IPR035965">
    <property type="entry name" value="PAS-like_dom_sf"/>
</dbReference>
<feature type="modified residue" description="4-aspartylphosphate" evidence="4">
    <location>
        <position position="515"/>
    </location>
</feature>
<gene>
    <name evidence="6" type="primary">mprA_3</name>
    <name evidence="6" type="ORF">Pan189_17230</name>
</gene>
<organism evidence="6 7">
    <name type="scientific">Stratiformator vulcanicus</name>
    <dbReference type="NCBI Taxonomy" id="2527980"/>
    <lineage>
        <taxon>Bacteria</taxon>
        <taxon>Pseudomonadati</taxon>
        <taxon>Planctomycetota</taxon>
        <taxon>Planctomycetia</taxon>
        <taxon>Planctomycetales</taxon>
        <taxon>Planctomycetaceae</taxon>
        <taxon>Stratiformator</taxon>
    </lineage>
</organism>
<keyword evidence="1 4" id="KW-0597">Phosphoprotein</keyword>
<dbReference type="InterPro" id="IPR000014">
    <property type="entry name" value="PAS"/>
</dbReference>
<dbReference type="GO" id="GO:0016301">
    <property type="term" value="F:kinase activity"/>
    <property type="evidence" value="ECO:0007669"/>
    <property type="project" value="UniProtKB-KW"/>
</dbReference>
<feature type="domain" description="Response regulatory" evidence="5">
    <location>
        <begin position="466"/>
        <end position="582"/>
    </location>
</feature>
<reference evidence="6 7" key="1">
    <citation type="submission" date="2019-02" db="EMBL/GenBank/DDBJ databases">
        <title>Deep-cultivation of Planctomycetes and their phenomic and genomic characterization uncovers novel biology.</title>
        <authorList>
            <person name="Wiegand S."/>
            <person name="Jogler M."/>
            <person name="Boedeker C."/>
            <person name="Pinto D."/>
            <person name="Vollmers J."/>
            <person name="Rivas-Marin E."/>
            <person name="Kohn T."/>
            <person name="Peeters S.H."/>
            <person name="Heuer A."/>
            <person name="Rast P."/>
            <person name="Oberbeckmann S."/>
            <person name="Bunk B."/>
            <person name="Jeske O."/>
            <person name="Meyerdierks A."/>
            <person name="Storesund J.E."/>
            <person name="Kallscheuer N."/>
            <person name="Luecker S."/>
            <person name="Lage O.M."/>
            <person name="Pohl T."/>
            <person name="Merkel B.J."/>
            <person name="Hornburger P."/>
            <person name="Mueller R.-W."/>
            <person name="Bruemmer F."/>
            <person name="Labrenz M."/>
            <person name="Spormann A.M."/>
            <person name="Op den Camp H."/>
            <person name="Overmann J."/>
            <person name="Amann R."/>
            <person name="Jetten M.S.M."/>
            <person name="Mascher T."/>
            <person name="Medema M.H."/>
            <person name="Devos D.P."/>
            <person name="Kaster A.-K."/>
            <person name="Ovreas L."/>
            <person name="Rohde M."/>
            <person name="Galperin M.Y."/>
            <person name="Jogler C."/>
        </authorList>
    </citation>
    <scope>NUCLEOTIDE SEQUENCE [LARGE SCALE GENOMIC DNA]</scope>
    <source>
        <strain evidence="6 7">Pan189</strain>
    </source>
</reference>
<dbReference type="SUPFAM" id="SSF55785">
    <property type="entry name" value="PYP-like sensor domain (PAS domain)"/>
    <property type="match status" value="1"/>
</dbReference>
<dbReference type="SUPFAM" id="SSF52172">
    <property type="entry name" value="CheY-like"/>
    <property type="match status" value="1"/>
</dbReference>
<dbReference type="InterPro" id="IPR050595">
    <property type="entry name" value="Bact_response_regulator"/>
</dbReference>
<dbReference type="GO" id="GO:0000160">
    <property type="term" value="P:phosphorelay signal transduction system"/>
    <property type="evidence" value="ECO:0007669"/>
    <property type="project" value="InterPro"/>
</dbReference>
<dbReference type="Gene3D" id="3.40.50.2300">
    <property type="match status" value="1"/>
</dbReference>
<dbReference type="PROSITE" id="PS50110">
    <property type="entry name" value="RESPONSE_REGULATORY"/>
    <property type="match status" value="1"/>
</dbReference>
<dbReference type="Pfam" id="PF00072">
    <property type="entry name" value="Response_reg"/>
    <property type="match status" value="1"/>
</dbReference>
<protein>
    <submittedName>
        <fullName evidence="6">Response regulator MprA</fullName>
    </submittedName>
</protein>
<dbReference type="InterPro" id="IPR001789">
    <property type="entry name" value="Sig_transdc_resp-reg_receiver"/>
</dbReference>
<keyword evidence="7" id="KW-1185">Reference proteome</keyword>
<dbReference type="PANTHER" id="PTHR44591">
    <property type="entry name" value="STRESS RESPONSE REGULATOR PROTEIN 1"/>
    <property type="match status" value="1"/>
</dbReference>
<dbReference type="AlphaFoldDB" id="A0A517R0J7"/>
<evidence type="ECO:0000256" key="3">
    <source>
        <dbReference type="ARBA" id="ARBA00022777"/>
    </source>
</evidence>
<evidence type="ECO:0000256" key="2">
    <source>
        <dbReference type="ARBA" id="ARBA00022679"/>
    </source>
</evidence>
<dbReference type="PANTHER" id="PTHR44591:SF3">
    <property type="entry name" value="RESPONSE REGULATORY DOMAIN-CONTAINING PROTEIN"/>
    <property type="match status" value="1"/>
</dbReference>
<keyword evidence="3" id="KW-0418">Kinase</keyword>
<dbReference type="SUPFAM" id="SSF55781">
    <property type="entry name" value="GAF domain-like"/>
    <property type="match status" value="1"/>
</dbReference>
<evidence type="ECO:0000256" key="1">
    <source>
        <dbReference type="ARBA" id="ARBA00022553"/>
    </source>
</evidence>
<dbReference type="InterPro" id="IPR029016">
    <property type="entry name" value="GAF-like_dom_sf"/>
</dbReference>